<name>A0ABT7JFA8_9DEIO</name>
<comment type="caution">
    <text evidence="3">The sequence shown here is derived from an EMBL/GenBank/DDBJ whole genome shotgun (WGS) entry which is preliminary data.</text>
</comment>
<keyword evidence="4" id="KW-1185">Reference proteome</keyword>
<dbReference type="Pfam" id="PF23368">
    <property type="entry name" value="DUF7092"/>
    <property type="match status" value="1"/>
</dbReference>
<proteinExistence type="predicted"/>
<gene>
    <name evidence="3" type="ORF">QOL99_06165</name>
</gene>
<evidence type="ECO:0000313" key="3">
    <source>
        <dbReference type="EMBL" id="MDL2343732.1"/>
    </source>
</evidence>
<protein>
    <recommendedName>
        <fullName evidence="2">DUF7092 domain-containing protein</fullName>
    </recommendedName>
</protein>
<feature type="region of interest" description="Disordered" evidence="1">
    <location>
        <begin position="1"/>
        <end position="23"/>
    </location>
</feature>
<dbReference type="InterPro" id="IPR055518">
    <property type="entry name" value="DUF7092"/>
</dbReference>
<feature type="compositionally biased region" description="Basic and acidic residues" evidence="1">
    <location>
        <begin position="1"/>
        <end position="17"/>
    </location>
</feature>
<dbReference type="Proteomes" id="UP001302059">
    <property type="component" value="Unassembled WGS sequence"/>
</dbReference>
<organism evidence="3 4">
    <name type="scientific">Deinococcus rhizophilus</name>
    <dbReference type="NCBI Taxonomy" id="3049544"/>
    <lineage>
        <taxon>Bacteria</taxon>
        <taxon>Thermotogati</taxon>
        <taxon>Deinococcota</taxon>
        <taxon>Deinococci</taxon>
        <taxon>Deinococcales</taxon>
        <taxon>Deinococcaceae</taxon>
        <taxon>Deinococcus</taxon>
    </lineage>
</organism>
<feature type="domain" description="DUF7092" evidence="2">
    <location>
        <begin position="8"/>
        <end position="84"/>
    </location>
</feature>
<evidence type="ECO:0000256" key="1">
    <source>
        <dbReference type="SAM" id="MobiDB-lite"/>
    </source>
</evidence>
<accession>A0ABT7JFA8</accession>
<feature type="non-terminal residue" evidence="3">
    <location>
        <position position="102"/>
    </location>
</feature>
<evidence type="ECO:0000259" key="2">
    <source>
        <dbReference type="Pfam" id="PF23368"/>
    </source>
</evidence>
<reference evidence="3 4" key="1">
    <citation type="submission" date="2023-05" db="EMBL/GenBank/DDBJ databases">
        <authorList>
            <person name="Gao F."/>
        </authorList>
    </citation>
    <scope>NUCLEOTIDE SEQUENCE [LARGE SCALE GENOMIC DNA]</scope>
    <source>
        <strain evidence="3 4">MIMF12</strain>
    </source>
</reference>
<sequence length="102" mass="11366">MTPPDLRVEGRAFDGRSSRPHPATLEVQRDHVTLHLQDAPQTSWPPAQVQIEPPVPGLPRVLKFPDGSRFETRDDAAVTALEARLGRNRGLGGVRRLESRWA</sequence>
<dbReference type="EMBL" id="JASNGB010000036">
    <property type="protein sequence ID" value="MDL2343732.1"/>
    <property type="molecule type" value="Genomic_DNA"/>
</dbReference>
<evidence type="ECO:0000313" key="4">
    <source>
        <dbReference type="Proteomes" id="UP001302059"/>
    </source>
</evidence>